<evidence type="ECO:0000256" key="3">
    <source>
        <dbReference type="ARBA" id="ARBA00022737"/>
    </source>
</evidence>
<keyword evidence="3" id="KW-0677">Repeat</keyword>
<feature type="region of interest" description="Disordered" evidence="5">
    <location>
        <begin position="851"/>
        <end position="873"/>
    </location>
</feature>
<dbReference type="SMART" id="SM00082">
    <property type="entry name" value="LRRCT"/>
    <property type="match status" value="1"/>
</dbReference>
<dbReference type="Pfam" id="PF07679">
    <property type="entry name" value="I-set"/>
    <property type="match status" value="1"/>
</dbReference>
<dbReference type="Pfam" id="PF13855">
    <property type="entry name" value="LRR_8"/>
    <property type="match status" value="2"/>
</dbReference>
<dbReference type="InterPro" id="IPR032675">
    <property type="entry name" value="LRR_dom_sf"/>
</dbReference>
<dbReference type="PANTHER" id="PTHR45712">
    <property type="entry name" value="AGAP008170-PA"/>
    <property type="match status" value="1"/>
</dbReference>
<feature type="transmembrane region" description="Helical" evidence="6">
    <location>
        <begin position="526"/>
        <end position="552"/>
    </location>
</feature>
<dbReference type="InterPro" id="IPR000483">
    <property type="entry name" value="Cys-rich_flank_reg_C"/>
</dbReference>
<keyword evidence="6" id="KW-0812">Transmembrane</keyword>
<feature type="region of interest" description="Disordered" evidence="5">
    <location>
        <begin position="981"/>
        <end position="1130"/>
    </location>
</feature>
<evidence type="ECO:0000256" key="2">
    <source>
        <dbReference type="ARBA" id="ARBA00022729"/>
    </source>
</evidence>
<evidence type="ECO:0000259" key="7">
    <source>
        <dbReference type="PROSITE" id="PS50835"/>
    </source>
</evidence>
<dbReference type="SUPFAM" id="SSF48726">
    <property type="entry name" value="Immunoglobulin"/>
    <property type="match status" value="1"/>
</dbReference>
<dbReference type="SMART" id="SM00369">
    <property type="entry name" value="LRR_TYP"/>
    <property type="match status" value="6"/>
</dbReference>
<accession>A0A6A7FYE6</accession>
<dbReference type="Gene3D" id="2.60.40.10">
    <property type="entry name" value="Immunoglobulins"/>
    <property type="match status" value="1"/>
</dbReference>
<proteinExistence type="evidence at transcript level"/>
<keyword evidence="2" id="KW-0732">Signal</keyword>
<dbReference type="SUPFAM" id="SSF52058">
    <property type="entry name" value="L domain-like"/>
    <property type="match status" value="1"/>
</dbReference>
<protein>
    <submittedName>
        <fullName evidence="8">Leucine-rich repeat-containing protein 24</fullName>
    </submittedName>
</protein>
<reference evidence="8" key="1">
    <citation type="submission" date="2017-11" db="EMBL/GenBank/DDBJ databases">
        <title>The sensing device of the deep-sea amphipod.</title>
        <authorList>
            <person name="Kobayashi H."/>
            <person name="Nagahama T."/>
            <person name="Arai W."/>
            <person name="Sasagawa Y."/>
            <person name="Umeda M."/>
            <person name="Hayashi T."/>
            <person name="Nikaido I."/>
            <person name="Watanabe H."/>
            <person name="Oguri K."/>
            <person name="Kitazato H."/>
            <person name="Fujioka K."/>
            <person name="Kido Y."/>
            <person name="Takami H."/>
        </authorList>
    </citation>
    <scope>NUCLEOTIDE SEQUENCE</scope>
    <source>
        <tissue evidence="8">Whole body</tissue>
    </source>
</reference>
<feature type="compositionally biased region" description="Low complexity" evidence="5">
    <location>
        <begin position="946"/>
        <end position="956"/>
    </location>
</feature>
<feature type="domain" description="Ig-like" evidence="7">
    <location>
        <begin position="410"/>
        <end position="509"/>
    </location>
</feature>
<feature type="region of interest" description="Disordered" evidence="5">
    <location>
        <begin position="786"/>
        <end position="818"/>
    </location>
</feature>
<dbReference type="FunFam" id="3.80.10.10:FF:000082">
    <property type="entry name" value="Leucine-rich repeat-containing 24"/>
    <property type="match status" value="1"/>
</dbReference>
<dbReference type="InterPro" id="IPR050333">
    <property type="entry name" value="SLRP"/>
</dbReference>
<evidence type="ECO:0000256" key="1">
    <source>
        <dbReference type="ARBA" id="ARBA00022614"/>
    </source>
</evidence>
<dbReference type="InterPro" id="IPR003591">
    <property type="entry name" value="Leu-rich_rpt_typical-subtyp"/>
</dbReference>
<feature type="compositionally biased region" description="Low complexity" evidence="5">
    <location>
        <begin position="1029"/>
        <end position="1040"/>
    </location>
</feature>
<dbReference type="InterPro" id="IPR036179">
    <property type="entry name" value="Ig-like_dom_sf"/>
</dbReference>
<feature type="region of interest" description="Disordered" evidence="5">
    <location>
        <begin position="735"/>
        <end position="762"/>
    </location>
</feature>
<evidence type="ECO:0000256" key="4">
    <source>
        <dbReference type="ARBA" id="ARBA00023157"/>
    </source>
</evidence>
<evidence type="ECO:0000313" key="8">
    <source>
        <dbReference type="EMBL" id="LAC23123.1"/>
    </source>
</evidence>
<sequence>MSRKSDSNNSKIRTPLIYNTKNSPFICVSSINNTTQDTNHHSSSDMRLNTLPLTEATEHNSGAVSDNCNTSRPSSGISCSKSTSNTCNTPSLLGLNIASRKSCTDSRGSRWRPHVGTTESREEGKDQTTACGMTWSWGSRSSSTTVAVLLLGLLVMSLVLPTPVAADWDSSCPGNCRCTYVSNKKVAKCDNAGYTTVPSSLSPEIQVLVLSNNNIMQIDKDEFQRAGLVNLQRLVLANNKISYVDKDAFSGLHIMIELDLRNNRIEKLHPATFTGMEKLRNLYLNGNAMRRLEANQFPMLFHLQKLQLDTCNINYVHNYAFVNLPNITNLGLANNVLETVDAELFSNNPKLVSLELANNRWNCDCRLRNFARWLDNSERLKMTNWNCFAPDRLKNNHWNDVPLDDYACGPRIGVEQDIVSVNIGSETSLNCWATGDPYPALRWMAEKKILSNMTAIGDSTDHYSVYTIQNDTGVYTTLRLGVYGDHHPTEYTCLASNAANSVEKQIKVVVGSADPLDVTERTGPNIWILIGVGVALIVLIALLIVLIVCCWCRKKSSTAPHKLNGSAGEHGNVLVVAPSNSINPVGKPPRQYEKLPQKDVETTLITNTVIGGGHKSYEELNYPNNKSTYVDQRQRLPPLEEEGTGSLLPSSPYLLNENAPSPTLTLQSNMTQTTTGHFPDLLDNARVPRTISPTQLSYQSLAYPPLGQEWRFSYAHPADYNSGEPADYARSPVAYSTPQHQRPGYVTLPRRPRTPSWSGVPTAKSHIVANPLLSPSVPPREIIYDTLGPRTTADGTSTTDLTRPGSRAALYEPLPPSGIAPQVPTSSLALAAHYNSKAAMKFSPRHLYQNQARPGTSQTLPRSTPNLLDDTSLSIPQYRPARNTTIDPYHNQLQVIQQSEIDPLIEDAALGITCDPSYNQYNTTNIDEPGSLLIDDYNSIADEQGNNNNSENNYKNVKSTGKIGKPQLQTEIVNINLKAASPSVSPADDSSNRTLNSSVSPGIPSPAPTPTQILTSASHQGNQTRASPSSTTNNNSINTNGVADDYATSPNGVSFPKNDSVPSLSPTNLNNSNISSVKKKIPPRPPPKPSSKRLSVASMTSDSGALGSPRKASVTSPGQFQDEGPDGSEV</sequence>
<dbReference type="InterPro" id="IPR013783">
    <property type="entry name" value="Ig-like_fold"/>
</dbReference>
<feature type="region of interest" description="Disordered" evidence="5">
    <location>
        <begin position="942"/>
        <end position="962"/>
    </location>
</feature>
<keyword evidence="4" id="KW-1015">Disulfide bond</keyword>
<evidence type="ECO:0000256" key="5">
    <source>
        <dbReference type="SAM" id="MobiDB-lite"/>
    </source>
</evidence>
<evidence type="ECO:0000256" key="6">
    <source>
        <dbReference type="SAM" id="Phobius"/>
    </source>
</evidence>
<dbReference type="AlphaFoldDB" id="A0A6A7FYE6"/>
<dbReference type="InterPro" id="IPR013098">
    <property type="entry name" value="Ig_I-set"/>
</dbReference>
<feature type="compositionally biased region" description="Low complexity" evidence="5">
    <location>
        <begin position="1060"/>
        <end position="1076"/>
    </location>
</feature>
<dbReference type="PROSITE" id="PS50835">
    <property type="entry name" value="IG_LIKE"/>
    <property type="match status" value="1"/>
</dbReference>
<feature type="compositionally biased region" description="Polar residues" evidence="5">
    <location>
        <begin position="1010"/>
        <end position="1028"/>
    </location>
</feature>
<keyword evidence="6" id="KW-1133">Transmembrane helix</keyword>
<name>A0A6A7FYE6_9CRUS</name>
<feature type="region of interest" description="Disordered" evidence="5">
    <location>
        <begin position="105"/>
        <end position="127"/>
    </location>
</feature>
<keyword evidence="6" id="KW-0472">Membrane</keyword>
<dbReference type="Gene3D" id="3.80.10.10">
    <property type="entry name" value="Ribonuclease Inhibitor"/>
    <property type="match status" value="2"/>
</dbReference>
<feature type="compositionally biased region" description="Low complexity" evidence="5">
    <location>
        <begin position="791"/>
        <end position="802"/>
    </location>
</feature>
<dbReference type="EMBL" id="IACT01003905">
    <property type="protein sequence ID" value="LAC23123.1"/>
    <property type="molecule type" value="mRNA"/>
</dbReference>
<keyword evidence="1" id="KW-0433">Leucine-rich repeat</keyword>
<dbReference type="InterPro" id="IPR001611">
    <property type="entry name" value="Leu-rich_rpt"/>
</dbReference>
<organism evidence="8">
    <name type="scientific">Hirondellea gigas</name>
    <dbReference type="NCBI Taxonomy" id="1518452"/>
    <lineage>
        <taxon>Eukaryota</taxon>
        <taxon>Metazoa</taxon>
        <taxon>Ecdysozoa</taxon>
        <taxon>Arthropoda</taxon>
        <taxon>Crustacea</taxon>
        <taxon>Multicrustacea</taxon>
        <taxon>Malacostraca</taxon>
        <taxon>Eumalacostraca</taxon>
        <taxon>Peracarida</taxon>
        <taxon>Amphipoda</taxon>
        <taxon>Amphilochidea</taxon>
        <taxon>Lysianassida</taxon>
        <taxon>Lysianassidira</taxon>
        <taxon>Lysianassoidea</taxon>
        <taxon>Lysianassidae</taxon>
        <taxon>Hirondellea</taxon>
    </lineage>
</organism>
<dbReference type="InterPro" id="IPR007110">
    <property type="entry name" value="Ig-like_dom"/>
</dbReference>
<dbReference type="PANTHER" id="PTHR45712:SF22">
    <property type="entry name" value="INSULIN-LIKE GROWTH FACTOR-BINDING PROTEIN COMPLEX ACID LABILE SUBUNIT"/>
    <property type="match status" value="1"/>
</dbReference>